<feature type="transmembrane region" description="Helical" evidence="6">
    <location>
        <begin position="6"/>
        <end position="26"/>
    </location>
</feature>
<dbReference type="EMBL" id="BAAAME010000004">
    <property type="protein sequence ID" value="GAA1739220.1"/>
    <property type="molecule type" value="Genomic_DNA"/>
</dbReference>
<keyword evidence="3 6" id="KW-0812">Transmembrane</keyword>
<evidence type="ECO:0000256" key="2">
    <source>
        <dbReference type="ARBA" id="ARBA00022475"/>
    </source>
</evidence>
<organism evidence="8 9">
    <name type="scientific">Aeromicrobium alkaliterrae</name>
    <dbReference type="NCBI Taxonomy" id="302168"/>
    <lineage>
        <taxon>Bacteria</taxon>
        <taxon>Bacillati</taxon>
        <taxon>Actinomycetota</taxon>
        <taxon>Actinomycetes</taxon>
        <taxon>Propionibacteriales</taxon>
        <taxon>Nocardioidaceae</taxon>
        <taxon>Aeromicrobium</taxon>
    </lineage>
</organism>
<dbReference type="PANTHER" id="PTHR35007">
    <property type="entry name" value="INTEGRAL MEMBRANE PROTEIN-RELATED"/>
    <property type="match status" value="1"/>
</dbReference>
<feature type="transmembrane region" description="Helical" evidence="6">
    <location>
        <begin position="74"/>
        <end position="97"/>
    </location>
</feature>
<accession>A0ABP4W0S6</accession>
<evidence type="ECO:0000256" key="1">
    <source>
        <dbReference type="ARBA" id="ARBA00004651"/>
    </source>
</evidence>
<dbReference type="InterPro" id="IPR042094">
    <property type="entry name" value="T2SS_GspF_sf"/>
</dbReference>
<keyword evidence="2" id="KW-1003">Cell membrane</keyword>
<evidence type="ECO:0000256" key="4">
    <source>
        <dbReference type="ARBA" id="ARBA00022989"/>
    </source>
</evidence>
<evidence type="ECO:0000313" key="9">
    <source>
        <dbReference type="Proteomes" id="UP001501057"/>
    </source>
</evidence>
<evidence type="ECO:0000256" key="6">
    <source>
        <dbReference type="SAM" id="Phobius"/>
    </source>
</evidence>
<comment type="caution">
    <text evidence="8">The sequence shown here is derived from an EMBL/GenBank/DDBJ whole genome shotgun (WGS) entry which is preliminary data.</text>
</comment>
<dbReference type="RefSeq" id="WP_344200664.1">
    <property type="nucleotide sequence ID" value="NZ_BAAAME010000004.1"/>
</dbReference>
<feature type="transmembrane region" description="Helical" evidence="6">
    <location>
        <begin position="253"/>
        <end position="272"/>
    </location>
</feature>
<dbReference type="Pfam" id="PF00482">
    <property type="entry name" value="T2SSF"/>
    <property type="match status" value="1"/>
</dbReference>
<name>A0ABP4W0S6_9ACTN</name>
<comment type="subcellular location">
    <subcellularLocation>
        <location evidence="1">Cell membrane</location>
        <topology evidence="1">Multi-pass membrane protein</topology>
    </subcellularLocation>
</comment>
<keyword evidence="4 6" id="KW-1133">Transmembrane helix</keyword>
<evidence type="ECO:0000259" key="7">
    <source>
        <dbReference type="Pfam" id="PF00482"/>
    </source>
</evidence>
<feature type="domain" description="Type II secretion system protein GspF" evidence="7">
    <location>
        <begin position="145"/>
        <end position="269"/>
    </location>
</feature>
<protein>
    <submittedName>
        <fullName evidence="8">Type II secretion system F family protein</fullName>
    </submittedName>
</protein>
<evidence type="ECO:0000256" key="5">
    <source>
        <dbReference type="ARBA" id="ARBA00023136"/>
    </source>
</evidence>
<evidence type="ECO:0000313" key="8">
    <source>
        <dbReference type="EMBL" id="GAA1739220.1"/>
    </source>
</evidence>
<reference evidence="9" key="1">
    <citation type="journal article" date="2019" name="Int. J. Syst. Evol. Microbiol.">
        <title>The Global Catalogue of Microorganisms (GCM) 10K type strain sequencing project: providing services to taxonomists for standard genome sequencing and annotation.</title>
        <authorList>
            <consortium name="The Broad Institute Genomics Platform"/>
            <consortium name="The Broad Institute Genome Sequencing Center for Infectious Disease"/>
            <person name="Wu L."/>
            <person name="Ma J."/>
        </authorList>
    </citation>
    <scope>NUCLEOTIDE SEQUENCE [LARGE SCALE GENOMIC DNA]</scope>
    <source>
        <strain evidence="9">JCM 13518</strain>
    </source>
</reference>
<dbReference type="Proteomes" id="UP001501057">
    <property type="component" value="Unassembled WGS sequence"/>
</dbReference>
<dbReference type="InterPro" id="IPR018076">
    <property type="entry name" value="T2SS_GspF_dom"/>
</dbReference>
<dbReference type="Gene3D" id="1.20.81.30">
    <property type="entry name" value="Type II secretion system (T2SS), domain F"/>
    <property type="match status" value="1"/>
</dbReference>
<proteinExistence type="predicted"/>
<sequence length="312" mass="33444">MLVVVASLLIVGALSSLWIAIAGTPVRRVDRQRVADYAVIEQPTVLNRVATAVEAKVDTAMKQSNRRLFTAEELALAGIAVPVPNLVILMACGAVVAAAVGTVLLGSLIVGFLLAAAVPVVTKMFVHWRTGRVRRKFSDQLPGVLQMMAASLRAGHSLPRALDAVAKEAEAPIGPELARVVNETRVGRDMLISLDDVAMRMQSEDFRWVGAAIGAQRETGGNLNEILDQVASTIRDRQHVRQQVTALAAEGKLSAVILMLLPVGVGGYYTIISAEQMTTFIDSGIGKILLLASALMYVLGGLWMRSIVRIEF</sequence>
<keyword evidence="9" id="KW-1185">Reference proteome</keyword>
<keyword evidence="5 6" id="KW-0472">Membrane</keyword>
<feature type="transmembrane region" description="Helical" evidence="6">
    <location>
        <begin position="284"/>
        <end position="304"/>
    </location>
</feature>
<gene>
    <name evidence="8" type="ORF">GCM10009710_19430</name>
</gene>
<dbReference type="PANTHER" id="PTHR35007:SF1">
    <property type="entry name" value="PILUS ASSEMBLY PROTEIN"/>
    <property type="match status" value="1"/>
</dbReference>
<feature type="transmembrane region" description="Helical" evidence="6">
    <location>
        <begin position="103"/>
        <end position="126"/>
    </location>
</feature>
<evidence type="ECO:0000256" key="3">
    <source>
        <dbReference type="ARBA" id="ARBA00022692"/>
    </source>
</evidence>